<evidence type="ECO:0000313" key="2">
    <source>
        <dbReference type="Proteomes" id="UP000789901"/>
    </source>
</evidence>
<dbReference type="Proteomes" id="UP000789901">
    <property type="component" value="Unassembled WGS sequence"/>
</dbReference>
<name>A0ABN7VTY0_GIGMA</name>
<evidence type="ECO:0000313" key="1">
    <source>
        <dbReference type="EMBL" id="CAG8798745.1"/>
    </source>
</evidence>
<protein>
    <submittedName>
        <fullName evidence="1">5222_t:CDS:1</fullName>
    </submittedName>
</protein>
<accession>A0ABN7VTY0</accession>
<proteinExistence type="predicted"/>
<dbReference type="EMBL" id="CAJVQB010022081">
    <property type="protein sequence ID" value="CAG8798745.1"/>
    <property type="molecule type" value="Genomic_DNA"/>
</dbReference>
<feature type="non-terminal residue" evidence="1">
    <location>
        <position position="1"/>
    </location>
</feature>
<sequence>CGISNKLDETKNNFLYNLDKENSEIDDNKDLTKIVKENSLYTNKLEE</sequence>
<reference evidence="1 2" key="1">
    <citation type="submission" date="2021-06" db="EMBL/GenBank/DDBJ databases">
        <authorList>
            <person name="Kallberg Y."/>
            <person name="Tangrot J."/>
            <person name="Rosling A."/>
        </authorList>
    </citation>
    <scope>NUCLEOTIDE SEQUENCE [LARGE SCALE GENOMIC DNA]</scope>
    <source>
        <strain evidence="1 2">120-4 pot B 10/14</strain>
    </source>
</reference>
<organism evidence="1 2">
    <name type="scientific">Gigaspora margarita</name>
    <dbReference type="NCBI Taxonomy" id="4874"/>
    <lineage>
        <taxon>Eukaryota</taxon>
        <taxon>Fungi</taxon>
        <taxon>Fungi incertae sedis</taxon>
        <taxon>Mucoromycota</taxon>
        <taxon>Glomeromycotina</taxon>
        <taxon>Glomeromycetes</taxon>
        <taxon>Diversisporales</taxon>
        <taxon>Gigasporaceae</taxon>
        <taxon>Gigaspora</taxon>
    </lineage>
</organism>
<comment type="caution">
    <text evidence="1">The sequence shown here is derived from an EMBL/GenBank/DDBJ whole genome shotgun (WGS) entry which is preliminary data.</text>
</comment>
<gene>
    <name evidence="1" type="ORF">GMARGA_LOCUS22663</name>
</gene>
<keyword evidence="2" id="KW-1185">Reference proteome</keyword>